<dbReference type="Gene3D" id="3.40.50.1000">
    <property type="entry name" value="HAD superfamily/HAD-like"/>
    <property type="match status" value="1"/>
</dbReference>
<accession>A0A6A6WGQ7</accession>
<dbReference type="Gene3D" id="1.10.150.720">
    <property type="entry name" value="Haloacid dehalogenase-like hydrolase"/>
    <property type="match status" value="1"/>
</dbReference>
<reference evidence="1" key="1">
    <citation type="journal article" date="2020" name="Stud. Mycol.">
        <title>101 Dothideomycetes genomes: a test case for predicting lifestyles and emergence of pathogens.</title>
        <authorList>
            <person name="Haridas S."/>
            <person name="Albert R."/>
            <person name="Binder M."/>
            <person name="Bloem J."/>
            <person name="Labutti K."/>
            <person name="Salamov A."/>
            <person name="Andreopoulos B."/>
            <person name="Baker S."/>
            <person name="Barry K."/>
            <person name="Bills G."/>
            <person name="Bluhm B."/>
            <person name="Cannon C."/>
            <person name="Castanera R."/>
            <person name="Culley D."/>
            <person name="Daum C."/>
            <person name="Ezra D."/>
            <person name="Gonzalez J."/>
            <person name="Henrissat B."/>
            <person name="Kuo A."/>
            <person name="Liang C."/>
            <person name="Lipzen A."/>
            <person name="Lutzoni F."/>
            <person name="Magnuson J."/>
            <person name="Mondo S."/>
            <person name="Nolan M."/>
            <person name="Ohm R."/>
            <person name="Pangilinan J."/>
            <person name="Park H.-J."/>
            <person name="Ramirez L."/>
            <person name="Alfaro M."/>
            <person name="Sun H."/>
            <person name="Tritt A."/>
            <person name="Yoshinaga Y."/>
            <person name="Zwiers L.-H."/>
            <person name="Turgeon B."/>
            <person name="Goodwin S."/>
            <person name="Spatafora J."/>
            <person name="Crous P."/>
            <person name="Grigoriev I."/>
        </authorList>
    </citation>
    <scope>NUCLEOTIDE SEQUENCE</scope>
    <source>
        <strain evidence="1">CBS 121739</strain>
    </source>
</reference>
<evidence type="ECO:0000313" key="2">
    <source>
        <dbReference type="Proteomes" id="UP000799437"/>
    </source>
</evidence>
<dbReference type="Proteomes" id="UP000799437">
    <property type="component" value="Unassembled WGS sequence"/>
</dbReference>
<dbReference type="SUPFAM" id="SSF56784">
    <property type="entry name" value="HAD-like"/>
    <property type="match status" value="1"/>
</dbReference>
<protein>
    <submittedName>
        <fullName evidence="1">Haloacid dehalogenase</fullName>
    </submittedName>
</protein>
<dbReference type="Pfam" id="PF00702">
    <property type="entry name" value="Hydrolase"/>
    <property type="match status" value="1"/>
</dbReference>
<dbReference type="PANTHER" id="PTHR46191:SF2">
    <property type="entry name" value="HALOACID DEHALOGENASE-LIKE HYDROLASE DOMAIN-CONTAINING PROTEIN 3"/>
    <property type="match status" value="1"/>
</dbReference>
<dbReference type="EMBL" id="ML996567">
    <property type="protein sequence ID" value="KAF2761264.1"/>
    <property type="molecule type" value="Genomic_DNA"/>
</dbReference>
<name>A0A6A6WGQ7_9PEZI</name>
<dbReference type="InterPro" id="IPR044924">
    <property type="entry name" value="HAD-SF_hydro_IA_REG-2-like_cap"/>
</dbReference>
<dbReference type="InterPro" id="IPR051828">
    <property type="entry name" value="HAD-like_hydrolase_domain"/>
</dbReference>
<organism evidence="1 2">
    <name type="scientific">Pseudovirgaria hyperparasitica</name>
    <dbReference type="NCBI Taxonomy" id="470096"/>
    <lineage>
        <taxon>Eukaryota</taxon>
        <taxon>Fungi</taxon>
        <taxon>Dikarya</taxon>
        <taxon>Ascomycota</taxon>
        <taxon>Pezizomycotina</taxon>
        <taxon>Dothideomycetes</taxon>
        <taxon>Dothideomycetes incertae sedis</taxon>
        <taxon>Acrospermales</taxon>
        <taxon>Acrospermaceae</taxon>
        <taxon>Pseudovirgaria</taxon>
    </lineage>
</organism>
<dbReference type="AlphaFoldDB" id="A0A6A6WGQ7"/>
<keyword evidence="2" id="KW-1185">Reference proteome</keyword>
<evidence type="ECO:0000313" key="1">
    <source>
        <dbReference type="EMBL" id="KAF2761264.1"/>
    </source>
</evidence>
<gene>
    <name evidence="1" type="ORF">EJ05DRAFT_257982</name>
</gene>
<dbReference type="OrthoDB" id="444127at2759"/>
<proteinExistence type="predicted"/>
<dbReference type="GeneID" id="54481294"/>
<dbReference type="InterPro" id="IPR036412">
    <property type="entry name" value="HAD-like_sf"/>
</dbReference>
<dbReference type="PANTHER" id="PTHR46191">
    <property type="match status" value="1"/>
</dbReference>
<sequence length="304" mass="34498">MFTKQRPNLFLAFDAFGTLFAPKEPIAKQYSDIARRHGLSGFSDEEIKSSFHTAFRRESKLHPNYGRDSGLGAQAWWENIIENTFRPFLKDGRNIPWAVTSGLLHRFASCEGYTVFPDVLPFFSMLRGVKGSPSLSSNWPWERTVVGIITNSDDRVPGILRSFGLKVASRRVGITYDPTIIATEDDDISFTVLSYDVGFEKPQRPIFDMALRLLDDQLAKEPYNTSASIDSFEKLYVGDDHKKDYIGAIEAGWNALYIDRAGHLSQYRPNKEALVTVADYQDPGIDLKVIWDLKTLSEWTPKEL</sequence>
<dbReference type="RefSeq" id="XP_033603715.1">
    <property type="nucleotide sequence ID" value="XM_033740240.1"/>
</dbReference>
<dbReference type="GO" id="GO:0005634">
    <property type="term" value="C:nucleus"/>
    <property type="evidence" value="ECO:0007669"/>
    <property type="project" value="TreeGrafter"/>
</dbReference>
<dbReference type="InterPro" id="IPR023214">
    <property type="entry name" value="HAD_sf"/>
</dbReference>